<dbReference type="InterPro" id="IPR035906">
    <property type="entry name" value="MetI-like_sf"/>
</dbReference>
<dbReference type="PROSITE" id="PS50928">
    <property type="entry name" value="ABC_TM1"/>
    <property type="match status" value="1"/>
</dbReference>
<feature type="transmembrane region" description="Helical" evidence="7">
    <location>
        <begin position="23"/>
        <end position="45"/>
    </location>
</feature>
<evidence type="ECO:0000313" key="10">
    <source>
        <dbReference type="Proteomes" id="UP000632222"/>
    </source>
</evidence>
<evidence type="ECO:0000256" key="3">
    <source>
        <dbReference type="ARBA" id="ARBA00022475"/>
    </source>
</evidence>
<dbReference type="PANTHER" id="PTHR43744:SF4">
    <property type="entry name" value="OSMOPROTECTIVE COMPOUNDS UPTAKE PERMEASE PROTEIN GGTD"/>
    <property type="match status" value="1"/>
</dbReference>
<dbReference type="PANTHER" id="PTHR43744">
    <property type="entry name" value="ABC TRANSPORTER PERMEASE PROTEIN MG189-RELATED-RELATED"/>
    <property type="match status" value="1"/>
</dbReference>
<sequence>MIVQKKVNAQRSPWLSVVFFRNLPTYLLLLLTSVMWILPTLALLVSSFRPQDKIANTGWWTFSFSEFTLANYQAVFAANNLGLAFVNSLYLTIPATVLTIAVASLAAYAFSWMRFSGSNLIFTVLVALSIVPIQMSLGPILKLMSALHLTGRFEAVWIFHAGIGLPFAIFLMRNFFSALPKEMFESAYLDGASPLVAFFRLALPTSVPALASLAIFQFMWVWNDLLVALIFLGGTPSVAVLPVAISYLVGQYGDGWQLLTAAAFISMALPLLLFFTMQRYFVQGILAGSVKG</sequence>
<evidence type="ECO:0000256" key="5">
    <source>
        <dbReference type="ARBA" id="ARBA00022989"/>
    </source>
</evidence>
<evidence type="ECO:0000256" key="7">
    <source>
        <dbReference type="RuleBase" id="RU363032"/>
    </source>
</evidence>
<dbReference type="Gene3D" id="1.10.3720.10">
    <property type="entry name" value="MetI-like"/>
    <property type="match status" value="1"/>
</dbReference>
<dbReference type="SUPFAM" id="SSF161098">
    <property type="entry name" value="MetI-like"/>
    <property type="match status" value="1"/>
</dbReference>
<evidence type="ECO:0000256" key="6">
    <source>
        <dbReference type="ARBA" id="ARBA00023136"/>
    </source>
</evidence>
<name>A0ABQ2CXY7_9DEIO</name>
<feature type="transmembrane region" description="Helical" evidence="7">
    <location>
        <begin position="197"/>
        <end position="220"/>
    </location>
</feature>
<feature type="domain" description="ABC transmembrane type-1" evidence="8">
    <location>
        <begin position="85"/>
        <end position="277"/>
    </location>
</feature>
<evidence type="ECO:0000256" key="4">
    <source>
        <dbReference type="ARBA" id="ARBA00022692"/>
    </source>
</evidence>
<comment type="caution">
    <text evidence="9">The sequence shown here is derived from an EMBL/GenBank/DDBJ whole genome shotgun (WGS) entry which is preliminary data.</text>
</comment>
<keyword evidence="2 7" id="KW-0813">Transport</keyword>
<organism evidence="9 10">
    <name type="scientific">Deinococcus roseus</name>
    <dbReference type="NCBI Taxonomy" id="392414"/>
    <lineage>
        <taxon>Bacteria</taxon>
        <taxon>Thermotogati</taxon>
        <taxon>Deinococcota</taxon>
        <taxon>Deinococci</taxon>
        <taxon>Deinococcales</taxon>
        <taxon>Deinococcaceae</taxon>
        <taxon>Deinococcus</taxon>
    </lineage>
</organism>
<feature type="transmembrane region" description="Helical" evidence="7">
    <location>
        <begin position="89"/>
        <end position="110"/>
    </location>
</feature>
<keyword evidence="3" id="KW-1003">Cell membrane</keyword>
<keyword evidence="5 7" id="KW-1133">Transmembrane helix</keyword>
<reference evidence="10" key="1">
    <citation type="journal article" date="2019" name="Int. J. Syst. Evol. Microbiol.">
        <title>The Global Catalogue of Microorganisms (GCM) 10K type strain sequencing project: providing services to taxonomists for standard genome sequencing and annotation.</title>
        <authorList>
            <consortium name="The Broad Institute Genomics Platform"/>
            <consortium name="The Broad Institute Genome Sequencing Center for Infectious Disease"/>
            <person name="Wu L."/>
            <person name="Ma J."/>
        </authorList>
    </citation>
    <scope>NUCLEOTIDE SEQUENCE [LARGE SCALE GENOMIC DNA]</scope>
    <source>
        <strain evidence="10">JCM 14370</strain>
    </source>
</reference>
<feature type="transmembrane region" description="Helical" evidence="7">
    <location>
        <begin position="226"/>
        <end position="249"/>
    </location>
</feature>
<keyword evidence="4 7" id="KW-0812">Transmembrane</keyword>
<protein>
    <submittedName>
        <fullName evidence="9">Sugar ABC transporter permease</fullName>
    </submittedName>
</protein>
<comment type="similarity">
    <text evidence="7">Belongs to the binding-protein-dependent transport system permease family.</text>
</comment>
<accession>A0ABQ2CXY7</accession>
<keyword evidence="10" id="KW-1185">Reference proteome</keyword>
<dbReference type="EMBL" id="BMOD01000005">
    <property type="protein sequence ID" value="GGJ31727.1"/>
    <property type="molecule type" value="Genomic_DNA"/>
</dbReference>
<feature type="transmembrane region" description="Helical" evidence="7">
    <location>
        <begin position="256"/>
        <end position="277"/>
    </location>
</feature>
<evidence type="ECO:0000259" key="8">
    <source>
        <dbReference type="PROSITE" id="PS50928"/>
    </source>
</evidence>
<gene>
    <name evidence="9" type="ORF">GCM10008938_17340</name>
</gene>
<feature type="transmembrane region" description="Helical" evidence="7">
    <location>
        <begin position="155"/>
        <end position="176"/>
    </location>
</feature>
<dbReference type="Pfam" id="PF00528">
    <property type="entry name" value="BPD_transp_1"/>
    <property type="match status" value="1"/>
</dbReference>
<keyword evidence="6 7" id="KW-0472">Membrane</keyword>
<evidence type="ECO:0000256" key="2">
    <source>
        <dbReference type="ARBA" id="ARBA00022448"/>
    </source>
</evidence>
<dbReference type="RefSeq" id="WP_189002293.1">
    <property type="nucleotide sequence ID" value="NZ_BMOD01000005.1"/>
</dbReference>
<feature type="transmembrane region" description="Helical" evidence="7">
    <location>
        <begin position="117"/>
        <end position="135"/>
    </location>
</feature>
<evidence type="ECO:0000313" key="9">
    <source>
        <dbReference type="EMBL" id="GGJ31727.1"/>
    </source>
</evidence>
<dbReference type="CDD" id="cd06261">
    <property type="entry name" value="TM_PBP2"/>
    <property type="match status" value="1"/>
</dbReference>
<comment type="subcellular location">
    <subcellularLocation>
        <location evidence="1 7">Cell membrane</location>
        <topology evidence="1 7">Multi-pass membrane protein</topology>
    </subcellularLocation>
</comment>
<evidence type="ECO:0000256" key="1">
    <source>
        <dbReference type="ARBA" id="ARBA00004651"/>
    </source>
</evidence>
<proteinExistence type="inferred from homology"/>
<dbReference type="Proteomes" id="UP000632222">
    <property type="component" value="Unassembled WGS sequence"/>
</dbReference>
<dbReference type="InterPro" id="IPR000515">
    <property type="entry name" value="MetI-like"/>
</dbReference>